<dbReference type="PANTHER" id="PTHR47089">
    <property type="entry name" value="ABC TRANSPORTER, PERMEASE PROTEIN"/>
    <property type="match status" value="1"/>
</dbReference>
<dbReference type="EMBL" id="CP000812">
    <property type="protein sequence ID" value="ABV33587.1"/>
    <property type="molecule type" value="Genomic_DNA"/>
</dbReference>
<feature type="transmembrane region" description="Helical" evidence="6">
    <location>
        <begin position="106"/>
        <end position="126"/>
    </location>
</feature>
<keyword evidence="4 6" id="KW-1133">Transmembrane helix</keyword>
<organism evidence="7 8">
    <name type="scientific">Pseudothermotoga lettingae (strain ATCC BAA-301 / DSM 14385 / NBRC 107922 / TMO)</name>
    <name type="common">Thermotoga lettingae</name>
    <dbReference type="NCBI Taxonomy" id="416591"/>
    <lineage>
        <taxon>Bacteria</taxon>
        <taxon>Thermotogati</taxon>
        <taxon>Thermotogota</taxon>
        <taxon>Thermotogae</taxon>
        <taxon>Thermotogales</taxon>
        <taxon>Thermotogaceae</taxon>
        <taxon>Pseudothermotoga</taxon>
    </lineage>
</organism>
<dbReference type="PANTHER" id="PTHR47089:SF1">
    <property type="entry name" value="GUANOSINE ABC TRANSPORTER PERMEASE PROTEIN NUPP"/>
    <property type="match status" value="1"/>
</dbReference>
<dbReference type="STRING" id="416591.Tlet_1021"/>
<evidence type="ECO:0000256" key="4">
    <source>
        <dbReference type="ARBA" id="ARBA00022989"/>
    </source>
</evidence>
<comment type="subcellular location">
    <subcellularLocation>
        <location evidence="1">Cell membrane</location>
        <topology evidence="1">Multi-pass membrane protein</topology>
    </subcellularLocation>
</comment>
<feature type="transmembrane region" description="Helical" evidence="6">
    <location>
        <begin position="81"/>
        <end position="100"/>
    </location>
</feature>
<keyword evidence="3 6" id="KW-0812">Transmembrane</keyword>
<dbReference type="RefSeq" id="WP_012003068.1">
    <property type="nucleotide sequence ID" value="NC_009828.1"/>
</dbReference>
<feature type="transmembrane region" description="Helical" evidence="6">
    <location>
        <begin position="192"/>
        <end position="213"/>
    </location>
</feature>
<dbReference type="OrthoDB" id="45037at2"/>
<dbReference type="CDD" id="cd06580">
    <property type="entry name" value="TM_PBP1_transp_TpRbsC_like"/>
    <property type="match status" value="1"/>
</dbReference>
<reference evidence="7 8" key="1">
    <citation type="submission" date="2007-08" db="EMBL/GenBank/DDBJ databases">
        <title>Complete sequence of Thermotoga lettingae TMO.</title>
        <authorList>
            <consortium name="US DOE Joint Genome Institute"/>
            <person name="Copeland A."/>
            <person name="Lucas S."/>
            <person name="Lapidus A."/>
            <person name="Barry K."/>
            <person name="Glavina del Rio T."/>
            <person name="Dalin E."/>
            <person name="Tice H."/>
            <person name="Pitluck S."/>
            <person name="Foster B."/>
            <person name="Bruce D."/>
            <person name="Schmutz J."/>
            <person name="Larimer F."/>
            <person name="Land M."/>
            <person name="Hauser L."/>
            <person name="Kyrpides N."/>
            <person name="Mikhailova N."/>
            <person name="Nelson K."/>
            <person name="Gogarten J.P."/>
            <person name="Noll K."/>
            <person name="Richardson P."/>
        </authorList>
    </citation>
    <scope>NUCLEOTIDE SEQUENCE [LARGE SCALE GENOMIC DNA]</scope>
    <source>
        <strain evidence="8">ATCC BAA-301 / DSM 14385 / NBRC 107922 / TMO</strain>
    </source>
</reference>
<name>A8F603_PSELT</name>
<evidence type="ECO:0000313" key="7">
    <source>
        <dbReference type="EMBL" id="ABV33587.1"/>
    </source>
</evidence>
<evidence type="ECO:0000256" key="5">
    <source>
        <dbReference type="ARBA" id="ARBA00023136"/>
    </source>
</evidence>
<feature type="transmembrane region" description="Helical" evidence="6">
    <location>
        <begin position="234"/>
        <end position="256"/>
    </location>
</feature>
<sequence precursor="true">MKKKLTVIETLRVILTVVLAFAIGYIFLTLATDNPEEAFRWFLTGSFSSQRRFVEVLNNSVPLMLTGLAISIVFQTKIFNIGAEGQFFFGAFGAMVAALSFPKIPFFHVVFTLITSSIFGAMWAFVPAAIKSKWRASELVSSLMMNYISYYLVIYLVNNYFRDRSVGALVSYKFPETAWLAVLSRYRLNSGFLIAIAICVLTGLMIFNTRYGYEIRVVGANKKFSFYSGIKTTNVIFWVQIFSGALSGLAGGIEISAMYRRFVWQSLPGYGFDGIIVAILARNNPFLVIPAALFIAYMRIGASVMGRMTGVAPEIVVVLQGIMILLITAEALLFSFKRKIIEKESIKDERFS</sequence>
<keyword evidence="5 6" id="KW-0472">Membrane</keyword>
<dbReference type="KEGG" id="tle:Tlet_1021"/>
<dbReference type="InterPro" id="IPR001851">
    <property type="entry name" value="ABC_transp_permease"/>
</dbReference>
<dbReference type="AlphaFoldDB" id="A8F603"/>
<evidence type="ECO:0000313" key="8">
    <source>
        <dbReference type="Proteomes" id="UP000002016"/>
    </source>
</evidence>
<feature type="transmembrane region" description="Helical" evidence="6">
    <location>
        <begin position="138"/>
        <end position="157"/>
    </location>
</feature>
<evidence type="ECO:0000256" key="2">
    <source>
        <dbReference type="ARBA" id="ARBA00022475"/>
    </source>
</evidence>
<evidence type="ECO:0000256" key="1">
    <source>
        <dbReference type="ARBA" id="ARBA00004651"/>
    </source>
</evidence>
<proteinExistence type="predicted"/>
<dbReference type="eggNOG" id="COG4603">
    <property type="taxonomic scope" value="Bacteria"/>
</dbReference>
<dbReference type="HOGENOM" id="CLU_040769_0_3_0"/>
<feature type="transmembrane region" description="Helical" evidence="6">
    <location>
        <begin position="315"/>
        <end position="336"/>
    </location>
</feature>
<accession>A8F603</accession>
<feature type="transmembrane region" description="Helical" evidence="6">
    <location>
        <begin position="52"/>
        <end position="74"/>
    </location>
</feature>
<feature type="transmembrane region" description="Helical" evidence="6">
    <location>
        <begin position="12"/>
        <end position="32"/>
    </location>
</feature>
<reference evidence="7 8" key="2">
    <citation type="journal article" date="2009" name="Proc. Natl. Acad. Sci. U.S.A.">
        <title>On the chimeric nature, thermophilic origin, and phylogenetic placement of the Thermotogales.</title>
        <authorList>
            <person name="Zhaxybayeva O."/>
            <person name="Swithers K.S."/>
            <person name="Lapierre P."/>
            <person name="Fournier G.P."/>
            <person name="Bickhart D.M."/>
            <person name="DeBoy R.T."/>
            <person name="Nelson K.E."/>
            <person name="Nesbo C.L."/>
            <person name="Doolittle W.F."/>
            <person name="Gogarten J.P."/>
            <person name="Noll K.M."/>
        </authorList>
    </citation>
    <scope>NUCLEOTIDE SEQUENCE [LARGE SCALE GENOMIC DNA]</scope>
    <source>
        <strain evidence="8">ATCC BAA-301 / DSM 14385 / NBRC 107922 / TMO</strain>
    </source>
</reference>
<dbReference type="GO" id="GO:0022857">
    <property type="term" value="F:transmembrane transporter activity"/>
    <property type="evidence" value="ECO:0007669"/>
    <property type="project" value="InterPro"/>
</dbReference>
<evidence type="ECO:0000256" key="3">
    <source>
        <dbReference type="ARBA" id="ARBA00022692"/>
    </source>
</evidence>
<gene>
    <name evidence="7" type="ordered locus">Tlet_1021</name>
</gene>
<dbReference type="Pfam" id="PF02653">
    <property type="entry name" value="BPD_transp_2"/>
    <property type="match status" value="1"/>
</dbReference>
<protein>
    <submittedName>
        <fullName evidence="7">Inner-membrane translocator</fullName>
    </submittedName>
</protein>
<dbReference type="Proteomes" id="UP000002016">
    <property type="component" value="Chromosome"/>
</dbReference>
<keyword evidence="8" id="KW-1185">Reference proteome</keyword>
<evidence type="ECO:0000256" key="6">
    <source>
        <dbReference type="SAM" id="Phobius"/>
    </source>
</evidence>
<dbReference type="GO" id="GO:0005886">
    <property type="term" value="C:plasma membrane"/>
    <property type="evidence" value="ECO:0007669"/>
    <property type="project" value="UniProtKB-SubCell"/>
</dbReference>
<keyword evidence="2" id="KW-1003">Cell membrane</keyword>